<name>A0A0A9DWR3_ARUDO</name>
<protein>
    <submittedName>
        <fullName evidence="2">Uncharacterized protein</fullName>
    </submittedName>
</protein>
<feature type="region of interest" description="Disordered" evidence="1">
    <location>
        <begin position="1"/>
        <end position="23"/>
    </location>
</feature>
<sequence>MTETTEFSAFNLSRPSDRSWNRG</sequence>
<feature type="compositionally biased region" description="Polar residues" evidence="1">
    <location>
        <begin position="1"/>
        <end position="14"/>
    </location>
</feature>
<evidence type="ECO:0000256" key="1">
    <source>
        <dbReference type="SAM" id="MobiDB-lite"/>
    </source>
</evidence>
<proteinExistence type="predicted"/>
<dbReference type="EMBL" id="GBRH01204876">
    <property type="protein sequence ID" value="JAD93019.1"/>
    <property type="molecule type" value="Transcribed_RNA"/>
</dbReference>
<reference evidence="2" key="1">
    <citation type="submission" date="2014-09" db="EMBL/GenBank/DDBJ databases">
        <authorList>
            <person name="Magalhaes I.L.F."/>
            <person name="Oliveira U."/>
            <person name="Santos F.R."/>
            <person name="Vidigal T.H.D.A."/>
            <person name="Brescovit A.D."/>
            <person name="Santos A.J."/>
        </authorList>
    </citation>
    <scope>NUCLEOTIDE SEQUENCE</scope>
    <source>
        <tissue evidence="2">Shoot tissue taken approximately 20 cm above the soil surface</tissue>
    </source>
</reference>
<accession>A0A0A9DWR3</accession>
<evidence type="ECO:0000313" key="2">
    <source>
        <dbReference type="EMBL" id="JAD93019.1"/>
    </source>
</evidence>
<organism evidence="2">
    <name type="scientific">Arundo donax</name>
    <name type="common">Giant reed</name>
    <name type="synonym">Donax arundinaceus</name>
    <dbReference type="NCBI Taxonomy" id="35708"/>
    <lineage>
        <taxon>Eukaryota</taxon>
        <taxon>Viridiplantae</taxon>
        <taxon>Streptophyta</taxon>
        <taxon>Embryophyta</taxon>
        <taxon>Tracheophyta</taxon>
        <taxon>Spermatophyta</taxon>
        <taxon>Magnoliopsida</taxon>
        <taxon>Liliopsida</taxon>
        <taxon>Poales</taxon>
        <taxon>Poaceae</taxon>
        <taxon>PACMAD clade</taxon>
        <taxon>Arundinoideae</taxon>
        <taxon>Arundineae</taxon>
        <taxon>Arundo</taxon>
    </lineage>
</organism>
<reference evidence="2" key="2">
    <citation type="journal article" date="2015" name="Data Brief">
        <title>Shoot transcriptome of the giant reed, Arundo donax.</title>
        <authorList>
            <person name="Barrero R.A."/>
            <person name="Guerrero F.D."/>
            <person name="Moolhuijzen P."/>
            <person name="Goolsby J.A."/>
            <person name="Tidwell J."/>
            <person name="Bellgard S.E."/>
            <person name="Bellgard M.I."/>
        </authorList>
    </citation>
    <scope>NUCLEOTIDE SEQUENCE</scope>
    <source>
        <tissue evidence="2">Shoot tissue taken approximately 20 cm above the soil surface</tissue>
    </source>
</reference>
<dbReference type="AlphaFoldDB" id="A0A0A9DWR3"/>